<name>A0AAN7KBZ8_TRANT</name>
<sequence length="70" mass="8004">MAGANSRRSRFISSEMQEQPWVGFEAEYGSYDSSDDESSYLSLIEKPDRTTALLDDYEMEELELVDVSII</sequence>
<keyword evidence="2" id="KW-1185">Reference proteome</keyword>
<accession>A0AAN7KBZ8</accession>
<evidence type="ECO:0000313" key="1">
    <source>
        <dbReference type="EMBL" id="KAK4763422.1"/>
    </source>
</evidence>
<organism evidence="1 2">
    <name type="scientific">Trapa natans</name>
    <name type="common">Water chestnut</name>
    <dbReference type="NCBI Taxonomy" id="22666"/>
    <lineage>
        <taxon>Eukaryota</taxon>
        <taxon>Viridiplantae</taxon>
        <taxon>Streptophyta</taxon>
        <taxon>Embryophyta</taxon>
        <taxon>Tracheophyta</taxon>
        <taxon>Spermatophyta</taxon>
        <taxon>Magnoliopsida</taxon>
        <taxon>eudicotyledons</taxon>
        <taxon>Gunneridae</taxon>
        <taxon>Pentapetalae</taxon>
        <taxon>rosids</taxon>
        <taxon>malvids</taxon>
        <taxon>Myrtales</taxon>
        <taxon>Lythraceae</taxon>
        <taxon>Trapa</taxon>
    </lineage>
</organism>
<proteinExistence type="predicted"/>
<gene>
    <name evidence="1" type="ORF">SAY86_009190</name>
</gene>
<comment type="caution">
    <text evidence="1">The sequence shown here is derived from an EMBL/GenBank/DDBJ whole genome shotgun (WGS) entry which is preliminary data.</text>
</comment>
<dbReference type="EMBL" id="JAXQNO010000024">
    <property type="protein sequence ID" value="KAK4763422.1"/>
    <property type="molecule type" value="Genomic_DNA"/>
</dbReference>
<protein>
    <submittedName>
        <fullName evidence="1">Uncharacterized protein</fullName>
    </submittedName>
</protein>
<dbReference type="AlphaFoldDB" id="A0AAN7KBZ8"/>
<evidence type="ECO:0000313" key="2">
    <source>
        <dbReference type="Proteomes" id="UP001346149"/>
    </source>
</evidence>
<dbReference type="Proteomes" id="UP001346149">
    <property type="component" value="Unassembled WGS sequence"/>
</dbReference>
<reference evidence="1 2" key="1">
    <citation type="journal article" date="2023" name="Hortic Res">
        <title>Pangenome of water caltrop reveals structural variations and asymmetric subgenome divergence after allopolyploidization.</title>
        <authorList>
            <person name="Zhang X."/>
            <person name="Chen Y."/>
            <person name="Wang L."/>
            <person name="Yuan Y."/>
            <person name="Fang M."/>
            <person name="Shi L."/>
            <person name="Lu R."/>
            <person name="Comes H.P."/>
            <person name="Ma Y."/>
            <person name="Chen Y."/>
            <person name="Huang G."/>
            <person name="Zhou Y."/>
            <person name="Zheng Z."/>
            <person name="Qiu Y."/>
        </authorList>
    </citation>
    <scope>NUCLEOTIDE SEQUENCE [LARGE SCALE GENOMIC DNA]</scope>
    <source>
        <strain evidence="1">F231</strain>
    </source>
</reference>